<evidence type="ECO:0000256" key="2">
    <source>
        <dbReference type="ARBA" id="ARBA00012089"/>
    </source>
</evidence>
<comment type="catalytic activity">
    <reaction evidence="9">
        <text>diphthine-[translation elongation factor 2] + NH4(+) + ATP = diphthamide-[translation elongation factor 2] + AMP + diphosphate + H(+)</text>
        <dbReference type="Rhea" id="RHEA:19753"/>
        <dbReference type="Rhea" id="RHEA-COMP:10172"/>
        <dbReference type="Rhea" id="RHEA-COMP:10174"/>
        <dbReference type="ChEBI" id="CHEBI:15378"/>
        <dbReference type="ChEBI" id="CHEBI:16692"/>
        <dbReference type="ChEBI" id="CHEBI:28938"/>
        <dbReference type="ChEBI" id="CHEBI:30616"/>
        <dbReference type="ChEBI" id="CHEBI:33019"/>
        <dbReference type="ChEBI" id="CHEBI:82696"/>
        <dbReference type="ChEBI" id="CHEBI:456215"/>
        <dbReference type="EC" id="6.3.1.14"/>
    </reaction>
</comment>
<gene>
    <name evidence="11" type="ORF">D9611_002405</name>
</gene>
<sequence length="696" mass="75754">MKYVALLSGGKDSCFNLLHCSENGHELVAAASLRPEQGKDEIDSYMYQTVGQDAIEVVAKALDVPLYRRVIAGDAVHQGSEYGARAAQGTGDLKGDETEDLYELLSTVLEHHPEVKGVSVGAILSNYQRVRVEHVCRRLGLTSLAYLWQRDQAELLSEMIEAGLTAVLIKVAGIGLTVKHLGKTLQEMQPTLTKLNTLYGSHVCGEGGEYETLTIDSPMFKSRIVLKDVETVIHSDNDFATVAYLRVKEAELEPKEVGSEAPILSVPPLLEEKYSELLEEDLEAGHDISSLSLEEKSDLPRAAGQDLVFPTRSRKVQDWISVASVQRAAESADMSIEEEVTECFKILANELRKHDLEVYHCANINIFLSSINDFARVNAVYGSFFGTSPPARACVAVTLPEGIRVRLDAIAFAEHKHGERQAHHVQGLSYWAPANIGPYSQAILAQEQVFVSGQIGLIPSSLALAESLQLQTALSCQHASRILEALASNSGSNWSGIPRLNIYWFDSPGNLCSMKNSSLVKVGNFFSLLVHTDGNYLKDDGDVPTLFVSVAALPKGAKIEKQTLVHTGRAPPPNDEDDEEDEVLVQKTSSDLLTSSDTSVRIQSRALGPYIATLICGAGELPAEFTPRLKASLGDPLSARLFHNPARISLATCHSNVAALDMQDVPTTDIPCSFISSSKEDGWHYAICILSQSCIS</sequence>
<dbReference type="GO" id="GO:0005524">
    <property type="term" value="F:ATP binding"/>
    <property type="evidence" value="ECO:0007669"/>
    <property type="project" value="UniProtKB-KW"/>
</dbReference>
<keyword evidence="12" id="KW-1185">Reference proteome</keyword>
<dbReference type="EC" id="6.3.1.14" evidence="2"/>
<comment type="caution">
    <text evidence="11">The sequence shown here is derived from an EMBL/GenBank/DDBJ whole genome shotgun (WGS) entry which is preliminary data.</text>
</comment>
<protein>
    <recommendedName>
        <fullName evidence="3">Diphthine--ammonia ligase</fullName>
        <ecNumber evidence="2">6.3.1.14</ecNumber>
    </recommendedName>
    <alternativeName>
        <fullName evidence="7">Diphthamide synthase</fullName>
    </alternativeName>
    <alternativeName>
        <fullName evidence="8">Diphthamide synthetase</fullName>
    </alternativeName>
</protein>
<dbReference type="InterPro" id="IPR006175">
    <property type="entry name" value="YjgF/YER057c/UK114"/>
</dbReference>
<accession>A0A8H5C1H2</accession>
<dbReference type="InterPro" id="IPR014729">
    <property type="entry name" value="Rossmann-like_a/b/a_fold"/>
</dbReference>
<dbReference type="GO" id="GO:0017178">
    <property type="term" value="F:diphthine-ammonia ligase activity"/>
    <property type="evidence" value="ECO:0007669"/>
    <property type="project" value="UniProtKB-EC"/>
</dbReference>
<dbReference type="EMBL" id="JAACJK010000109">
    <property type="protein sequence ID" value="KAF5333440.1"/>
    <property type="molecule type" value="Genomic_DNA"/>
</dbReference>
<name>A0A8H5C1H2_9AGAR</name>
<dbReference type="Gene3D" id="3.90.1490.10">
    <property type="entry name" value="putative n-type atp pyrophosphatase, domain 2"/>
    <property type="match status" value="1"/>
</dbReference>
<dbReference type="InterPro" id="IPR002761">
    <property type="entry name" value="Diphthami_syn_dom"/>
</dbReference>
<dbReference type="Pfam" id="PF01902">
    <property type="entry name" value="Diphthami_syn_2"/>
    <property type="match status" value="1"/>
</dbReference>
<comment type="pathway">
    <text evidence="1">Protein modification; peptidyl-diphthamide biosynthesis.</text>
</comment>
<dbReference type="OrthoDB" id="686384at2759"/>
<dbReference type="NCBIfam" id="TIGR00290">
    <property type="entry name" value="MJ0570_dom"/>
    <property type="match status" value="1"/>
</dbReference>
<dbReference type="PANTHER" id="PTHR12196:SF2">
    <property type="entry name" value="DIPHTHINE--AMMONIA LIGASE"/>
    <property type="match status" value="1"/>
</dbReference>
<reference evidence="11 12" key="1">
    <citation type="journal article" date="2020" name="ISME J.">
        <title>Uncovering the hidden diversity of litter-decomposition mechanisms in mushroom-forming fungi.</title>
        <authorList>
            <person name="Floudas D."/>
            <person name="Bentzer J."/>
            <person name="Ahren D."/>
            <person name="Johansson T."/>
            <person name="Persson P."/>
            <person name="Tunlid A."/>
        </authorList>
    </citation>
    <scope>NUCLEOTIDE SEQUENCE [LARGE SCALE GENOMIC DNA]</scope>
    <source>
        <strain evidence="11 12">CBS 175.51</strain>
    </source>
</reference>
<evidence type="ECO:0000259" key="10">
    <source>
        <dbReference type="Pfam" id="PF01902"/>
    </source>
</evidence>
<evidence type="ECO:0000313" key="11">
    <source>
        <dbReference type="EMBL" id="KAF5333440.1"/>
    </source>
</evidence>
<evidence type="ECO:0000256" key="8">
    <source>
        <dbReference type="ARBA" id="ARBA00031552"/>
    </source>
</evidence>
<evidence type="ECO:0000256" key="9">
    <source>
        <dbReference type="ARBA" id="ARBA00048108"/>
    </source>
</evidence>
<proteinExistence type="predicted"/>
<keyword evidence="4" id="KW-0436">Ligase</keyword>
<dbReference type="Pfam" id="PF01042">
    <property type="entry name" value="Ribonuc_L-PSP"/>
    <property type="match status" value="2"/>
</dbReference>
<organism evidence="11 12">
    <name type="scientific">Ephemerocybe angulata</name>
    <dbReference type="NCBI Taxonomy" id="980116"/>
    <lineage>
        <taxon>Eukaryota</taxon>
        <taxon>Fungi</taxon>
        <taxon>Dikarya</taxon>
        <taxon>Basidiomycota</taxon>
        <taxon>Agaricomycotina</taxon>
        <taxon>Agaricomycetes</taxon>
        <taxon>Agaricomycetidae</taxon>
        <taxon>Agaricales</taxon>
        <taxon>Agaricineae</taxon>
        <taxon>Psathyrellaceae</taxon>
        <taxon>Ephemerocybe</taxon>
    </lineage>
</organism>
<evidence type="ECO:0000256" key="1">
    <source>
        <dbReference type="ARBA" id="ARBA00005156"/>
    </source>
</evidence>
<dbReference type="CDD" id="cd01994">
    <property type="entry name" value="AANH_PF0828-like"/>
    <property type="match status" value="1"/>
</dbReference>
<dbReference type="SUPFAM" id="SSF52402">
    <property type="entry name" value="Adenine nucleotide alpha hydrolases-like"/>
    <property type="match status" value="1"/>
</dbReference>
<evidence type="ECO:0000256" key="4">
    <source>
        <dbReference type="ARBA" id="ARBA00022598"/>
    </source>
</evidence>
<evidence type="ECO:0000256" key="5">
    <source>
        <dbReference type="ARBA" id="ARBA00022741"/>
    </source>
</evidence>
<dbReference type="FunFam" id="3.40.50.620:FF:000145">
    <property type="entry name" value="ATP-binding domain containing protein"/>
    <property type="match status" value="1"/>
</dbReference>
<evidence type="ECO:0000256" key="3">
    <source>
        <dbReference type="ARBA" id="ARBA00018426"/>
    </source>
</evidence>
<dbReference type="GO" id="GO:0017183">
    <property type="term" value="P:protein histidyl modification to diphthamide"/>
    <property type="evidence" value="ECO:0007669"/>
    <property type="project" value="TreeGrafter"/>
</dbReference>
<dbReference type="Proteomes" id="UP000541558">
    <property type="component" value="Unassembled WGS sequence"/>
</dbReference>
<dbReference type="AlphaFoldDB" id="A0A8H5C1H2"/>
<evidence type="ECO:0000256" key="7">
    <source>
        <dbReference type="ARBA" id="ARBA00029814"/>
    </source>
</evidence>
<feature type="domain" description="Diphthamide synthase" evidence="10">
    <location>
        <begin position="1"/>
        <end position="243"/>
    </location>
</feature>
<dbReference type="FunFam" id="3.90.1490.10:FF:000001">
    <property type="entry name" value="Diphthine--ammonia ligase"/>
    <property type="match status" value="1"/>
</dbReference>
<dbReference type="InterPro" id="IPR035959">
    <property type="entry name" value="RutC-like_sf"/>
</dbReference>
<dbReference type="SUPFAM" id="SSF55298">
    <property type="entry name" value="YjgF-like"/>
    <property type="match status" value="2"/>
</dbReference>
<dbReference type="InterPro" id="IPR030662">
    <property type="entry name" value="DPH6/MJ0570"/>
</dbReference>
<dbReference type="Gene3D" id="3.40.50.620">
    <property type="entry name" value="HUPs"/>
    <property type="match status" value="1"/>
</dbReference>
<dbReference type="PANTHER" id="PTHR12196">
    <property type="entry name" value="DOMAIN OF UNKNOWN FUNCTION 71 DUF71 -CONTAINING PROTEIN"/>
    <property type="match status" value="1"/>
</dbReference>
<dbReference type="Gene3D" id="3.30.1330.40">
    <property type="entry name" value="RutC-like"/>
    <property type="match status" value="2"/>
</dbReference>
<keyword evidence="6" id="KW-0067">ATP-binding</keyword>
<evidence type="ECO:0000256" key="6">
    <source>
        <dbReference type="ARBA" id="ARBA00022840"/>
    </source>
</evidence>
<dbReference type="CDD" id="cd06155">
    <property type="entry name" value="eu_AANH_C_1"/>
    <property type="match status" value="1"/>
</dbReference>
<keyword evidence="5" id="KW-0547">Nucleotide-binding</keyword>
<evidence type="ECO:0000313" key="12">
    <source>
        <dbReference type="Proteomes" id="UP000541558"/>
    </source>
</evidence>